<comment type="similarity">
    <text evidence="2">Belongs to the SNF2/RAD54 helicase family. SWR1 subfamily.</text>
</comment>
<evidence type="ECO:0000256" key="11">
    <source>
        <dbReference type="ARBA" id="ARBA00023163"/>
    </source>
</evidence>
<keyword evidence="8" id="KW-0156">Chromatin regulator</keyword>
<organism evidence="14 15">
    <name type="scientific">Rhizophagus irregularis (strain DAOM 181602 / DAOM 197198 / MUCL 43194)</name>
    <name type="common">Arbuscular mycorrhizal fungus</name>
    <name type="synonym">Glomus intraradices</name>
    <dbReference type="NCBI Taxonomy" id="747089"/>
    <lineage>
        <taxon>Eukaryota</taxon>
        <taxon>Fungi</taxon>
        <taxon>Fungi incertae sedis</taxon>
        <taxon>Mucoromycota</taxon>
        <taxon>Glomeromycotina</taxon>
        <taxon>Glomeromycetes</taxon>
        <taxon>Glomerales</taxon>
        <taxon>Glomeraceae</taxon>
        <taxon>Rhizophagus</taxon>
    </lineage>
</organism>
<dbReference type="SUPFAM" id="SSF54160">
    <property type="entry name" value="Chromo domain-like"/>
    <property type="match status" value="2"/>
</dbReference>
<keyword evidence="3" id="KW-0677">Repeat</keyword>
<keyword evidence="6" id="KW-0347">Helicase</keyword>
<dbReference type="PANTHER" id="PTHR45623:SF14">
    <property type="entry name" value="CHROMODOMAIN-HELICASE-DNA-BINDING PROTEIN 1"/>
    <property type="match status" value="1"/>
</dbReference>
<dbReference type="CDD" id="cd18659">
    <property type="entry name" value="CD2_tandem"/>
    <property type="match status" value="1"/>
</dbReference>
<dbReference type="Pfam" id="PF23588">
    <property type="entry name" value="HTH_CHD1_Hrp3"/>
    <property type="match status" value="1"/>
</dbReference>
<evidence type="ECO:0000256" key="1">
    <source>
        <dbReference type="ARBA" id="ARBA00004123"/>
    </source>
</evidence>
<sequence length="1463" mass="166969">MAGSEFMGLAGLDPELYGLRRSRRTATTTRAVSYKLPSSSEEDTDGDELGSSTTSRKRKKIGMAGKKVVPKKKSKTSKSQNWDNSASNTNDEDSIFASSSQTNKDTSSANDTDDPEWHSSKKTSTSTSSRQKKNTFLDANDFVMEKRYSRRARTITSYNEDEIDKRLGFEAYEDDIQIDEYAQLEEDENVIESIHDVRKIEGIGNDEQPDPKTNMEFYIKWKGWSHLHNTWETYENLRGLKGFKKLENYIKNYLAEQRALLESPEDKETIDVKMEMARDILKDYKTVERIIAVKTSPENSTTEYLCKFKRLPYQDCTWESAENEIIKNDFQSDIIAFNNRNNNTRVPHKSRICKNRPSFKPLTSQPSYLVGGELRDFQLTGLNWLAHLWSKNCNGILADEMGLGKTVQTISFLSYLYHSMEQYGPFLVVVPLSTIGSWQNEFQTWAPDLNVIIYTGNSQSREVIREHEFSCPSTSGIKRPKFNALVTTYEFILKDRQELGSIKWQYLAVDEAHRLKNSESQLHEVLSTFNTANRLLITGTPLQNSVKELCSLVNFLMPDFDEIIAEIDIEAPDAEQESKIRRLHKSLEPYMLRRLKKDVEKSLPQKTERILRVGLSPLQMHYYKNILTKNFDVLNEGVTGSSQMSLLNIAVELKKASNHPFLFPNAEPRTIRNEDQLRGLVTNSGKMVLLDKLLTRLRESNHRVLIFSQMVRMLDILTDYLKLRGYQHQRLDGSVPSEARKKAIEQFNAPNSLDFVFLLSTRAGGLGINLNTADTVIIFDSDWNPQNDLQAMARAHRIGQKNHVNVYRFVSKDTIEESVLDRAKRKMVLEYCIIKQMDTSGKSILQKNPKSSKPSDNFSREELSVILKFGAQNMFKDEGAKKLDDLDLDDILARAETHDTVGDQSSSSLGGEEFLKQFQVADFGDGDMSWEDIIPQEERERMAQAAAELAQSEELDGYDNKGPKRKTIIQDGTNLIDSDDEEHQKKKANRKKKQKNRKKKKVNDDDEVRPKKSKHKRKVDSGDEHSGDEAIGDSNSDSDDGRVKKKSRSRKKKGDNTNGKRSNGKRYKHSSSEHDDDRNIQKRSKSSRKHKDSDDDDELIKTSKRQKTAVSSSSSSREMTPKDIRALIKGIMKFGDIHQRYEEVVDEASLQEKDQQLLLAAYDDLYLTCKKAVEDHEGSNDANLANPRGKAIQATYRDVDKINAGALIQRVADLRSLHEKMRGIADPVRFRITIPTKPVTNWFSDWNQTEDNSLVAGIYKHGFGNWKAIRGDKDLGLTDKLPIDEGEGAQRTALTAKVVRRAEYLLKVVREIDDDEEERRRLRIRSGSRGDEAGPSTSRDVAPTKGKKVAKPTVNLGEEDTQAPNDRECKELLRPVKDNLQWLKKESSQYTGKEKARLIRESLKVIGARIGEILSTKLAAEKPRWQFNLWQFVTYFWPREIGAEKLIDLYRKMEAADASAGSS</sequence>
<dbReference type="Pfam" id="PF00271">
    <property type="entry name" value="Helicase_C"/>
    <property type="match status" value="1"/>
</dbReference>
<dbReference type="InterPro" id="IPR016197">
    <property type="entry name" value="Chromo-like_dom_sf"/>
</dbReference>
<dbReference type="FunFam" id="2.40.50.40:FF:000014">
    <property type="entry name" value="Chromodomain-helicase-DNA-binding protein 2 isoform 1"/>
    <property type="match status" value="1"/>
</dbReference>
<dbReference type="InterPro" id="IPR025260">
    <property type="entry name" value="CHD1-like_C"/>
</dbReference>
<dbReference type="SUPFAM" id="SSF52540">
    <property type="entry name" value="P-loop containing nucleoside triphosphate hydrolases"/>
    <property type="match status" value="2"/>
</dbReference>
<dbReference type="FunFam" id="3.40.50.10810:FF:000005">
    <property type="entry name" value="Photoperiod-independent early flowering 1"/>
    <property type="match status" value="1"/>
</dbReference>
<evidence type="ECO:0000313" key="14">
    <source>
        <dbReference type="EMBL" id="POG78122.1"/>
    </source>
</evidence>
<dbReference type="GO" id="GO:0003677">
    <property type="term" value="F:DNA binding"/>
    <property type="evidence" value="ECO:0007669"/>
    <property type="project" value="UniProtKB-KW"/>
</dbReference>
<evidence type="ECO:0000256" key="10">
    <source>
        <dbReference type="ARBA" id="ARBA00023125"/>
    </source>
</evidence>
<feature type="compositionally biased region" description="Polar residues" evidence="13">
    <location>
        <begin position="96"/>
        <end position="110"/>
    </location>
</feature>
<dbReference type="GO" id="GO:0005524">
    <property type="term" value="F:ATP binding"/>
    <property type="evidence" value="ECO:0007669"/>
    <property type="project" value="UniProtKB-KW"/>
</dbReference>
<keyword evidence="15" id="KW-1185">Reference proteome</keyword>
<dbReference type="SMART" id="SM00298">
    <property type="entry name" value="CHROMO"/>
    <property type="match status" value="2"/>
</dbReference>
<dbReference type="SMART" id="SM00490">
    <property type="entry name" value="HELICc"/>
    <property type="match status" value="1"/>
</dbReference>
<dbReference type="STRING" id="747089.A0A2H5SDA1"/>
<feature type="compositionally biased region" description="Basic and acidic residues" evidence="13">
    <location>
        <begin position="1070"/>
        <end position="1080"/>
    </location>
</feature>
<dbReference type="PROSITE" id="PS50013">
    <property type="entry name" value="CHROMO_2"/>
    <property type="match status" value="2"/>
</dbReference>
<dbReference type="InterPro" id="IPR027417">
    <property type="entry name" value="P-loop_NTPase"/>
</dbReference>
<dbReference type="GO" id="GO:0003682">
    <property type="term" value="F:chromatin binding"/>
    <property type="evidence" value="ECO:0007669"/>
    <property type="project" value="TreeGrafter"/>
</dbReference>
<dbReference type="PROSITE" id="PS51194">
    <property type="entry name" value="HELICASE_CTER"/>
    <property type="match status" value="1"/>
</dbReference>
<gene>
    <name evidence="14" type="ORF">GLOIN_2v1542150</name>
</gene>
<keyword evidence="10" id="KW-0238">DNA-binding</keyword>
<keyword evidence="9" id="KW-0805">Transcription regulation</keyword>
<evidence type="ECO:0000256" key="4">
    <source>
        <dbReference type="ARBA" id="ARBA00022741"/>
    </source>
</evidence>
<dbReference type="InterPro" id="IPR041150">
    <property type="entry name" value="Cdh1_DBD"/>
</dbReference>
<keyword evidence="11" id="KW-0804">Transcription</keyword>
<dbReference type="InterPro" id="IPR014001">
    <property type="entry name" value="Helicase_ATP-bd"/>
</dbReference>
<dbReference type="InterPro" id="IPR056302">
    <property type="entry name" value="CHD1-2/Hrp3_HTH"/>
</dbReference>
<dbReference type="InterPro" id="IPR038718">
    <property type="entry name" value="SNF2-like_sf"/>
</dbReference>
<feature type="region of interest" description="Disordered" evidence="13">
    <location>
        <begin position="20"/>
        <end position="132"/>
    </location>
</feature>
<name>A0A2H5SDA1_RHIID</name>
<feature type="compositionally biased region" description="Polar residues" evidence="13">
    <location>
        <begin position="1108"/>
        <end position="1118"/>
    </location>
</feature>
<protein>
    <submittedName>
        <fullName evidence="14">Uncharacterized protein</fullName>
    </submittedName>
</protein>
<evidence type="ECO:0000256" key="13">
    <source>
        <dbReference type="SAM" id="MobiDB-lite"/>
    </source>
</evidence>
<keyword evidence="5" id="KW-0378">Hydrolase</keyword>
<dbReference type="Pfam" id="PF00385">
    <property type="entry name" value="Chromo"/>
    <property type="match status" value="2"/>
</dbReference>
<dbReference type="SMR" id="A0A2H5SDA1"/>
<dbReference type="InterPro" id="IPR023779">
    <property type="entry name" value="Chromodomain_CS"/>
</dbReference>
<dbReference type="Gene3D" id="6.10.140.1440">
    <property type="match status" value="1"/>
</dbReference>
<evidence type="ECO:0000256" key="5">
    <source>
        <dbReference type="ARBA" id="ARBA00022801"/>
    </source>
</evidence>
<reference evidence="14 15" key="2">
    <citation type="journal article" date="2018" name="New Phytol.">
        <title>High intraspecific genome diversity in the model arbuscular mycorrhizal symbiont Rhizophagus irregularis.</title>
        <authorList>
            <person name="Chen E.C.H."/>
            <person name="Morin E."/>
            <person name="Beaudet D."/>
            <person name="Noel J."/>
            <person name="Yildirir G."/>
            <person name="Ndikumana S."/>
            <person name="Charron P."/>
            <person name="St-Onge C."/>
            <person name="Giorgi J."/>
            <person name="Kruger M."/>
            <person name="Marton T."/>
            <person name="Ropars J."/>
            <person name="Grigoriev I.V."/>
            <person name="Hainaut M."/>
            <person name="Henrissat B."/>
            <person name="Roux C."/>
            <person name="Martin F."/>
            <person name="Corradi N."/>
        </authorList>
    </citation>
    <scope>NUCLEOTIDE SEQUENCE [LARGE SCALE GENOMIC DNA]</scope>
    <source>
        <strain evidence="14 15">DAOM 197198</strain>
    </source>
</reference>
<dbReference type="Gene3D" id="3.40.50.10810">
    <property type="entry name" value="Tandem AAA-ATPase domain"/>
    <property type="match status" value="1"/>
</dbReference>
<dbReference type="PANTHER" id="PTHR45623">
    <property type="entry name" value="CHROMODOMAIN-HELICASE-DNA-BINDING PROTEIN 3-RELATED-RELATED"/>
    <property type="match status" value="1"/>
</dbReference>
<dbReference type="GO" id="GO:0042393">
    <property type="term" value="F:histone binding"/>
    <property type="evidence" value="ECO:0007669"/>
    <property type="project" value="TreeGrafter"/>
</dbReference>
<keyword evidence="12" id="KW-0539">Nucleus</keyword>
<dbReference type="InterPro" id="IPR049730">
    <property type="entry name" value="SNF2/RAD54-like_C"/>
</dbReference>
<dbReference type="Gene3D" id="3.40.50.300">
    <property type="entry name" value="P-loop containing nucleotide triphosphate hydrolases"/>
    <property type="match status" value="1"/>
</dbReference>
<dbReference type="InterPro" id="IPR001650">
    <property type="entry name" value="Helicase_C-like"/>
</dbReference>
<dbReference type="InterPro" id="IPR000953">
    <property type="entry name" value="Chromo/chromo_shadow_dom"/>
</dbReference>
<dbReference type="GO" id="GO:0000785">
    <property type="term" value="C:chromatin"/>
    <property type="evidence" value="ECO:0007669"/>
    <property type="project" value="TreeGrafter"/>
</dbReference>
<dbReference type="GO" id="GO:0016887">
    <property type="term" value="F:ATP hydrolysis activity"/>
    <property type="evidence" value="ECO:0007669"/>
    <property type="project" value="TreeGrafter"/>
</dbReference>
<evidence type="ECO:0000313" key="15">
    <source>
        <dbReference type="Proteomes" id="UP000018888"/>
    </source>
</evidence>
<feature type="compositionally biased region" description="Basic and acidic residues" evidence="13">
    <location>
        <begin position="1019"/>
        <end position="1028"/>
    </location>
</feature>
<reference evidence="14 15" key="1">
    <citation type="journal article" date="2013" name="Proc. Natl. Acad. Sci. U.S.A.">
        <title>Genome of an arbuscular mycorrhizal fungus provides insight into the oldest plant symbiosis.</title>
        <authorList>
            <person name="Tisserant E."/>
            <person name="Malbreil M."/>
            <person name="Kuo A."/>
            <person name="Kohler A."/>
            <person name="Symeonidi A."/>
            <person name="Balestrini R."/>
            <person name="Charron P."/>
            <person name="Duensing N."/>
            <person name="Frei Dit Frey N."/>
            <person name="Gianinazzi-Pearson V."/>
            <person name="Gilbert L.B."/>
            <person name="Handa Y."/>
            <person name="Herr J.R."/>
            <person name="Hijri M."/>
            <person name="Koul R."/>
            <person name="Kawaguchi M."/>
            <person name="Krajinski F."/>
            <person name="Lammers P.J."/>
            <person name="Masclaux F.G."/>
            <person name="Murat C."/>
            <person name="Morin E."/>
            <person name="Ndikumana S."/>
            <person name="Pagni M."/>
            <person name="Petitpierre D."/>
            <person name="Requena N."/>
            <person name="Rosikiewicz P."/>
            <person name="Riley R."/>
            <person name="Saito K."/>
            <person name="San Clemente H."/>
            <person name="Shapiro H."/>
            <person name="van Tuinen D."/>
            <person name="Becard G."/>
            <person name="Bonfante P."/>
            <person name="Paszkowski U."/>
            <person name="Shachar-Hill Y.Y."/>
            <person name="Tuskan G.A."/>
            <person name="Young P.W."/>
            <person name="Sanders I.R."/>
            <person name="Henrissat B."/>
            <person name="Rensing S.A."/>
            <person name="Grigoriev I.V."/>
            <person name="Corradi N."/>
            <person name="Roux C."/>
            <person name="Martin F."/>
        </authorList>
    </citation>
    <scope>NUCLEOTIDE SEQUENCE [LARGE SCALE GENOMIC DNA]</scope>
    <source>
        <strain evidence="14 15">DAOM 197198</strain>
    </source>
</reference>
<keyword evidence="7" id="KW-0067">ATP-binding</keyword>
<dbReference type="CDD" id="cd18793">
    <property type="entry name" value="SF2_C_SNF"/>
    <property type="match status" value="1"/>
</dbReference>
<feature type="compositionally biased region" description="Basic residues" evidence="13">
    <location>
        <begin position="1081"/>
        <end position="1090"/>
    </location>
</feature>
<proteinExistence type="inferred from homology"/>
<evidence type="ECO:0000256" key="8">
    <source>
        <dbReference type="ARBA" id="ARBA00022853"/>
    </source>
</evidence>
<dbReference type="Proteomes" id="UP000018888">
    <property type="component" value="Unassembled WGS sequence"/>
</dbReference>
<evidence type="ECO:0000256" key="12">
    <source>
        <dbReference type="ARBA" id="ARBA00023242"/>
    </source>
</evidence>
<keyword evidence="4" id="KW-0547">Nucleotide-binding</keyword>
<comment type="caution">
    <text evidence="14">The sequence shown here is derived from an EMBL/GenBank/DDBJ whole genome shotgun (WGS) entry which is preliminary data.</text>
</comment>
<feature type="compositionally biased region" description="Basic residues" evidence="13">
    <location>
        <begin position="1043"/>
        <end position="1053"/>
    </location>
</feature>
<evidence type="ECO:0000256" key="3">
    <source>
        <dbReference type="ARBA" id="ARBA00022737"/>
    </source>
</evidence>
<dbReference type="GO" id="GO:0034728">
    <property type="term" value="P:nucleosome organization"/>
    <property type="evidence" value="ECO:0007669"/>
    <property type="project" value="TreeGrafter"/>
</dbReference>
<feature type="region of interest" description="Disordered" evidence="13">
    <location>
        <begin position="1323"/>
        <end position="1363"/>
    </location>
</feature>
<feature type="compositionally biased region" description="Polar residues" evidence="13">
    <location>
        <begin position="80"/>
        <end position="89"/>
    </location>
</feature>
<evidence type="ECO:0000256" key="9">
    <source>
        <dbReference type="ARBA" id="ARBA00023015"/>
    </source>
</evidence>
<dbReference type="Pfam" id="PF13907">
    <property type="entry name" value="CHD1-like_C"/>
    <property type="match status" value="1"/>
</dbReference>
<dbReference type="PROSITE" id="PS00598">
    <property type="entry name" value="CHROMO_1"/>
    <property type="match status" value="1"/>
</dbReference>
<feature type="region of interest" description="Disordered" evidence="13">
    <location>
        <begin position="946"/>
        <end position="1122"/>
    </location>
</feature>
<dbReference type="GO" id="GO:0140658">
    <property type="term" value="F:ATP-dependent chromatin remodeler activity"/>
    <property type="evidence" value="ECO:0007669"/>
    <property type="project" value="TreeGrafter"/>
</dbReference>
<dbReference type="VEuPathDB" id="FungiDB:RhiirFUN_002734"/>
<dbReference type="Pfam" id="PF00176">
    <property type="entry name" value="SNF2-rel_dom"/>
    <property type="match status" value="1"/>
</dbReference>
<evidence type="ECO:0000256" key="6">
    <source>
        <dbReference type="ARBA" id="ARBA00022806"/>
    </source>
</evidence>
<evidence type="ECO:0000256" key="2">
    <source>
        <dbReference type="ARBA" id="ARBA00009220"/>
    </source>
</evidence>
<dbReference type="SMART" id="SM00487">
    <property type="entry name" value="DEXDc"/>
    <property type="match status" value="1"/>
</dbReference>
<comment type="subcellular location">
    <subcellularLocation>
        <location evidence="1">Nucleus</location>
    </subcellularLocation>
</comment>
<accession>A0A2H5SDA1</accession>
<dbReference type="SMART" id="SM01176">
    <property type="entry name" value="DUF4208"/>
    <property type="match status" value="1"/>
</dbReference>
<evidence type="ECO:0000256" key="7">
    <source>
        <dbReference type="ARBA" id="ARBA00022840"/>
    </source>
</evidence>
<dbReference type="EMBL" id="AUPC02000035">
    <property type="protein sequence ID" value="POG78122.1"/>
    <property type="molecule type" value="Genomic_DNA"/>
</dbReference>
<dbReference type="Gene3D" id="2.40.50.40">
    <property type="match status" value="2"/>
</dbReference>
<dbReference type="Pfam" id="PF18196">
    <property type="entry name" value="Cdh1_DBD_1"/>
    <property type="match status" value="1"/>
</dbReference>
<dbReference type="InterPro" id="IPR000330">
    <property type="entry name" value="SNF2_N"/>
</dbReference>
<dbReference type="GO" id="GO:0004386">
    <property type="term" value="F:helicase activity"/>
    <property type="evidence" value="ECO:0007669"/>
    <property type="project" value="UniProtKB-KW"/>
</dbReference>
<dbReference type="GO" id="GO:0005634">
    <property type="term" value="C:nucleus"/>
    <property type="evidence" value="ECO:0007669"/>
    <property type="project" value="UniProtKB-SubCell"/>
</dbReference>
<dbReference type="Gene3D" id="1.10.10.60">
    <property type="entry name" value="Homeodomain-like"/>
    <property type="match status" value="1"/>
</dbReference>
<feature type="compositionally biased region" description="Basic residues" evidence="13">
    <location>
        <begin position="985"/>
        <end position="1001"/>
    </location>
</feature>
<dbReference type="PROSITE" id="PS51192">
    <property type="entry name" value="HELICASE_ATP_BIND_1"/>
    <property type="match status" value="1"/>
</dbReference>
<dbReference type="InterPro" id="IPR023780">
    <property type="entry name" value="Chromo_domain"/>
</dbReference>